<dbReference type="OrthoDB" id="10623582at2759"/>
<evidence type="ECO:0000313" key="3">
    <source>
        <dbReference type="Proteomes" id="UP000886520"/>
    </source>
</evidence>
<organism evidence="2 3">
    <name type="scientific">Adiantum capillus-veneris</name>
    <name type="common">Maidenhair fern</name>
    <dbReference type="NCBI Taxonomy" id="13818"/>
    <lineage>
        <taxon>Eukaryota</taxon>
        <taxon>Viridiplantae</taxon>
        <taxon>Streptophyta</taxon>
        <taxon>Embryophyta</taxon>
        <taxon>Tracheophyta</taxon>
        <taxon>Polypodiopsida</taxon>
        <taxon>Polypodiidae</taxon>
        <taxon>Polypodiales</taxon>
        <taxon>Pteridineae</taxon>
        <taxon>Pteridaceae</taxon>
        <taxon>Vittarioideae</taxon>
        <taxon>Adiantum</taxon>
    </lineage>
</organism>
<keyword evidence="3" id="KW-1185">Reference proteome</keyword>
<comment type="caution">
    <text evidence="2">The sequence shown here is derived from an EMBL/GenBank/DDBJ whole genome shotgun (WGS) entry which is preliminary data.</text>
</comment>
<evidence type="ECO:0000256" key="1">
    <source>
        <dbReference type="SAM" id="MobiDB-lite"/>
    </source>
</evidence>
<proteinExistence type="predicted"/>
<sequence>MKMGEIGTGVMKGLRTVGMMETVAGVRVVKVRVVKATCDGEDRKGDGDSVDGSDEGDATDAQGEDASTDGDGEGEACEKVSMDEDSTSHLSGDGDGGTLRQRLSLRC</sequence>
<dbReference type="AlphaFoldDB" id="A0A9D4UEQ9"/>
<accession>A0A9D4UEQ9</accession>
<feature type="compositionally biased region" description="Acidic residues" evidence="1">
    <location>
        <begin position="48"/>
        <end position="75"/>
    </location>
</feature>
<gene>
    <name evidence="2" type="ORF">GOP47_0018475</name>
</gene>
<reference evidence="2" key="1">
    <citation type="submission" date="2021-01" db="EMBL/GenBank/DDBJ databases">
        <title>Adiantum capillus-veneris genome.</title>
        <authorList>
            <person name="Fang Y."/>
            <person name="Liao Q."/>
        </authorList>
    </citation>
    <scope>NUCLEOTIDE SEQUENCE</scope>
    <source>
        <strain evidence="2">H3</strain>
        <tissue evidence="2">Leaf</tissue>
    </source>
</reference>
<feature type="compositionally biased region" description="Basic and acidic residues" evidence="1">
    <location>
        <begin position="38"/>
        <end position="47"/>
    </location>
</feature>
<dbReference type="EMBL" id="JABFUD020000018">
    <property type="protein sequence ID" value="KAI5065851.1"/>
    <property type="molecule type" value="Genomic_DNA"/>
</dbReference>
<dbReference type="Proteomes" id="UP000886520">
    <property type="component" value="Chromosome 18"/>
</dbReference>
<name>A0A9D4UEQ9_ADICA</name>
<evidence type="ECO:0000313" key="2">
    <source>
        <dbReference type="EMBL" id="KAI5065851.1"/>
    </source>
</evidence>
<protein>
    <submittedName>
        <fullName evidence="2">Uncharacterized protein</fullName>
    </submittedName>
</protein>
<feature type="region of interest" description="Disordered" evidence="1">
    <location>
        <begin position="37"/>
        <end position="107"/>
    </location>
</feature>